<feature type="coiled-coil region" evidence="1">
    <location>
        <begin position="179"/>
        <end position="206"/>
    </location>
</feature>
<name>A0A8T8T361_9BASI</name>
<dbReference type="Proteomes" id="UP000077671">
    <property type="component" value="Unassembled WGS sequence"/>
</dbReference>
<feature type="compositionally biased region" description="Low complexity" evidence="2">
    <location>
        <begin position="260"/>
        <end position="273"/>
    </location>
</feature>
<dbReference type="EMBL" id="LWDD02001011">
    <property type="protein sequence ID" value="KAE8253521.1"/>
    <property type="molecule type" value="Genomic_DNA"/>
</dbReference>
<evidence type="ECO:0000313" key="3">
    <source>
        <dbReference type="EMBL" id="KAE8253521.1"/>
    </source>
</evidence>
<reference evidence="3" key="1">
    <citation type="submission" date="2016-04" db="EMBL/GenBank/DDBJ databases">
        <authorList>
            <person name="Nguyen H.D."/>
            <person name="Kesanakurti P."/>
            <person name="Cullis J."/>
            <person name="Levesque C.A."/>
            <person name="Hambleton S."/>
        </authorList>
    </citation>
    <scope>NUCLEOTIDE SEQUENCE</scope>
    <source>
        <strain evidence="3">DAOMC 238032</strain>
    </source>
</reference>
<feature type="region of interest" description="Disordered" evidence="2">
    <location>
        <begin position="256"/>
        <end position="298"/>
    </location>
</feature>
<feature type="compositionally biased region" description="Low complexity" evidence="2">
    <location>
        <begin position="315"/>
        <end position="333"/>
    </location>
</feature>
<gene>
    <name evidence="3" type="ORF">A4X03_0g5876</name>
</gene>
<accession>A0A8T8T361</accession>
<comment type="caution">
    <text evidence="3">The sequence shown here is derived from an EMBL/GenBank/DDBJ whole genome shotgun (WGS) entry which is preliminary data.</text>
</comment>
<dbReference type="AlphaFoldDB" id="A0A8T8T361"/>
<keyword evidence="1" id="KW-0175">Coiled coil</keyword>
<evidence type="ECO:0000313" key="4">
    <source>
        <dbReference type="Proteomes" id="UP000077671"/>
    </source>
</evidence>
<feature type="region of interest" description="Disordered" evidence="2">
    <location>
        <begin position="313"/>
        <end position="337"/>
    </location>
</feature>
<sequence length="494" mass="54570">MLEITVDFTKFIVDTLKRCGVMDFSPFWVAHGSVPFKIINSIQDPHKPAKIAYLRHFAFWIYRLNPTLSATAGVATTAAAHLQAAFPTHTLPEHWQDFVALHDSIYRAIKGKVSRHTSALLYALSPFDSIAIRFLEAVASNDIDDTFPKLTAFEAQIEGECLHPQTYVKNSKEELFNRMCQHEEEIEVLQSEKDALESRLKAQTILPLRDGRTNMCSCHGPPEGKPITPADYSRHMAIQPPTAPYPVEPAEVGFSDGFASSSRHSYSPSPYLSQGHGDQSGFRHQQHPEHGAHGSFLVPGAFPSAYPSPSPMITPSSARIASPTPAPASAARPAAREGILTDKTAAKRLLNEVEVTARVDLEIKKWTQAGMSAIYADLAKAAQARIKKMLEKYALTITAFRAQVLQANSTEDLQPSDDGNTYMRVNHHSLGSYFSALADLDRAVTARLDRLEATMEEFKTFVSVTILAVHVVRNLGHCFLKYEDTTIQLSATVL</sequence>
<reference evidence="3" key="2">
    <citation type="journal article" date="2019" name="IMA Fungus">
        <title>Genome sequencing and comparison of five Tilletia species to identify candidate genes for the detection of regulated species infecting wheat.</title>
        <authorList>
            <person name="Nguyen H.D.T."/>
            <person name="Sultana T."/>
            <person name="Kesanakurti P."/>
            <person name="Hambleton S."/>
        </authorList>
    </citation>
    <scope>NUCLEOTIDE SEQUENCE</scope>
    <source>
        <strain evidence="3">DAOMC 238032</strain>
    </source>
</reference>
<protein>
    <submittedName>
        <fullName evidence="3">Uncharacterized protein</fullName>
    </submittedName>
</protein>
<evidence type="ECO:0000256" key="2">
    <source>
        <dbReference type="SAM" id="MobiDB-lite"/>
    </source>
</evidence>
<organism evidence="3 4">
    <name type="scientific">Tilletia caries</name>
    <name type="common">wheat bunt fungus</name>
    <dbReference type="NCBI Taxonomy" id="13290"/>
    <lineage>
        <taxon>Eukaryota</taxon>
        <taxon>Fungi</taxon>
        <taxon>Dikarya</taxon>
        <taxon>Basidiomycota</taxon>
        <taxon>Ustilaginomycotina</taxon>
        <taxon>Exobasidiomycetes</taxon>
        <taxon>Tilletiales</taxon>
        <taxon>Tilletiaceae</taxon>
        <taxon>Tilletia</taxon>
    </lineage>
</organism>
<proteinExistence type="predicted"/>
<evidence type="ECO:0000256" key="1">
    <source>
        <dbReference type="SAM" id="Coils"/>
    </source>
</evidence>